<dbReference type="AlphaFoldDB" id="A0A6S6W6B4"/>
<gene>
    <name evidence="1" type="ORF">PTTW11_07352</name>
</gene>
<reference evidence="1" key="1">
    <citation type="submission" date="2021-02" db="EMBL/GenBank/DDBJ databases">
        <authorList>
            <person name="Syme A R."/>
            <person name="Syme A R."/>
            <person name="Moolhuijzen P."/>
        </authorList>
    </citation>
    <scope>NUCLEOTIDE SEQUENCE</scope>
    <source>
        <strain evidence="1">W1-1</strain>
    </source>
</reference>
<organism evidence="1 2">
    <name type="scientific">Pyrenophora teres f. teres</name>
    <dbReference type="NCBI Taxonomy" id="97479"/>
    <lineage>
        <taxon>Eukaryota</taxon>
        <taxon>Fungi</taxon>
        <taxon>Dikarya</taxon>
        <taxon>Ascomycota</taxon>
        <taxon>Pezizomycotina</taxon>
        <taxon>Dothideomycetes</taxon>
        <taxon>Pleosporomycetidae</taxon>
        <taxon>Pleosporales</taxon>
        <taxon>Pleosporineae</taxon>
        <taxon>Pleosporaceae</taxon>
        <taxon>Pyrenophora</taxon>
    </lineage>
</organism>
<sequence>MQPILPTGSATHHVHLNPTPDLPTRRPHTLLIAIPTPPPNSSTIISYCGPPSSPTRSYMQLHTPLTAAQVQLIASCADFGFVRIPASENVRLANFLHRQMKLLETSSHDAQMASKLVAHLHSLNVDAGFESGGSEGVEVNILSITVLGNKRESDDLIPPNCRLLWKWAKPQSEYRKTGFWNHSLTQVLVDADWNAGKSVVVLVKAVEEDEYERVVRGEMKT</sequence>
<name>A0A6S6W6B4_9PLEO</name>
<accession>A0A6S6W6B4</accession>
<dbReference type="Proteomes" id="UP000472372">
    <property type="component" value="Chromosome 6"/>
</dbReference>
<protein>
    <submittedName>
        <fullName evidence="1">Uncharacterized protein</fullName>
    </submittedName>
</protein>
<dbReference type="EMBL" id="HG992982">
    <property type="protein sequence ID" value="CAE7188595.1"/>
    <property type="molecule type" value="Genomic_DNA"/>
</dbReference>
<proteinExistence type="predicted"/>
<evidence type="ECO:0000313" key="1">
    <source>
        <dbReference type="EMBL" id="CAE7188595.1"/>
    </source>
</evidence>
<evidence type="ECO:0000313" key="2">
    <source>
        <dbReference type="Proteomes" id="UP000472372"/>
    </source>
</evidence>